<sequence length="1507" mass="166325">MRSRNNGAQYTPFPKSSTGSVEDYHEPALAFGSPQKKKELLQALGYDSQYVEQISPNGTSINFDQHPSDKRTEDTKQEPSEWKPPRPSMRLLFSLCTTKDFFFHILPCIIFSIGGGAIPPIMTLLVGDAFGAFSSYPADVSQATSEQRSALMKSIAHSCLIFFIVGLVGWVANTLMLTYWTRLGEVIANRLRAEVYRSVMARGMEWFDLGMGFKEDASGNLKVKEDGEEAGVGAGGLMAKFTRQVWRDKHFMETDDVRIACGSNMGQAVQQFTVFLACCILAFVKSYTLTLVTLSAIPLVVAVQIVTQVLANPLFAEERRALEDSSTTVERSTNAISTVKAFNAQKIENERFGKGVARARRNYIGQAIVWSVNNGVSSLLLQIMFVAGFWYGAKLVRSGKISAAEVMTVFWACLLGSSSLQGVVPHLVFLAQGKASMASLITMIRAPTGKKPTTPEAPQTGNSYNPNYDDSHSPSPFSPLNMPPQMSVVSVVPELPDEELITPSKAYGEFTLRNVTFAYPARPDTLALDDVSIFLPAGETTFIVGGSGSGKSTIAQLLLRLYQPDGGDIQLDDQPLKHLHLAFTREHISAVQQGCIMFDMSLHDNVSMGLAGLPNRKPEDATREEVAEACKMAMLDEFIQSLPEGYETKLGTKGASLSGGQRQRLAIARARLRDPTILVLDEATSALDVSSRIVVFEAIKKWRKNRTTIVITHDLSQILPTDFVYLMKNGRMHEQGYRADLMLTENSEFGKMATMQAEQPLMEVDRDPWADAGDKIEMIFDDMKERATHRATLRPTSTMSAPNHQSRGYLDYLSFLGDYEKNPVPTPADAAGDRMTALAKLENRRTSDTSYHHRPPQISLTPAGRQLSYRFERQSALMGHPRFSRTGIPRNSMFVVTTDIDRSTARKSLESDDPDDPDEEFVVSVDNAPKISRVLVDYFPGMPKKWLLVVGSLCSVGHGVLTPMWSKYIAVLMAYVSYGSTDTAELTKTSLIVVGITIANSVALWGQYFFFDNMSAYWVSKLRQTVYEKVMSQPQSWFDKRSNGPGRLVQVLIKDVEDMKAILATVIGRSITAGVMVVVGVAWAMAIGWKLTMVGLAVGPVFAIVIVISSRVNTIFEARNKEAREQVSRTFYESVANVRSIRAMALEETFLAKFQTELGEAQRTGFMAALGQGGGTGVTVAVPYFIQALMIYVSSIFMTKGYYDFATMMQVYTLVLFSVTFASQFLDFIPSVAKSRMAAASLSRLRDMSVDTTELKGDLRFPITGSIKFNKVAFNYPTRPDAKVLRDISFEVKKGECVCLVGPSGSGKSTISALLQRLYEPLSGRIQLDNYDLGQSDVTWLREHVAVVSQHANLFDASVAENIAYGSTTVSLEEIQRAAKAASVHDFILSLPQGYDTNLGENASLISGGQAQRLQIARALVRQASILILDECTSALDPENQRTVLDTIMRVKQDRTTIFITHKADVMKRCDRVLCLSEGKIAEDGSYAQLMGRRGMFSKLMQAAVFE</sequence>
<organism evidence="1 2">
    <name type="scientific">Naganishia adeliensis</name>
    <dbReference type="NCBI Taxonomy" id="92952"/>
    <lineage>
        <taxon>Eukaryota</taxon>
        <taxon>Fungi</taxon>
        <taxon>Dikarya</taxon>
        <taxon>Basidiomycota</taxon>
        <taxon>Agaricomycotina</taxon>
        <taxon>Tremellomycetes</taxon>
        <taxon>Filobasidiales</taxon>
        <taxon>Filobasidiaceae</taxon>
        <taxon>Naganishia</taxon>
    </lineage>
</organism>
<evidence type="ECO:0000313" key="2">
    <source>
        <dbReference type="Proteomes" id="UP001230649"/>
    </source>
</evidence>
<comment type="caution">
    <text evidence="1">The sequence shown here is derived from an EMBL/GenBank/DDBJ whole genome shotgun (WGS) entry which is preliminary data.</text>
</comment>
<name>A0ACC2WVP1_9TREE</name>
<evidence type="ECO:0000313" key="1">
    <source>
        <dbReference type="EMBL" id="KAJ9114881.1"/>
    </source>
</evidence>
<reference evidence="1" key="1">
    <citation type="submission" date="2023-04" db="EMBL/GenBank/DDBJ databases">
        <title>Draft Genome sequencing of Naganishia species isolated from polar environments using Oxford Nanopore Technology.</title>
        <authorList>
            <person name="Leo P."/>
            <person name="Venkateswaran K."/>
        </authorList>
    </citation>
    <scope>NUCLEOTIDE SEQUENCE</scope>
    <source>
        <strain evidence="1">MNA-CCFEE 5262</strain>
    </source>
</reference>
<keyword evidence="2" id="KW-1185">Reference proteome</keyword>
<protein>
    <submittedName>
        <fullName evidence="1">Uncharacterized protein</fullName>
    </submittedName>
</protein>
<gene>
    <name evidence="1" type="ORF">QFC20_001253</name>
</gene>
<dbReference type="EMBL" id="JASBWS010000007">
    <property type="protein sequence ID" value="KAJ9114881.1"/>
    <property type="molecule type" value="Genomic_DNA"/>
</dbReference>
<proteinExistence type="predicted"/>
<accession>A0ACC2WVP1</accession>
<dbReference type="Proteomes" id="UP001230649">
    <property type="component" value="Unassembled WGS sequence"/>
</dbReference>